<protein>
    <submittedName>
        <fullName evidence="2">Uncharacterized protein</fullName>
    </submittedName>
</protein>
<feature type="region of interest" description="Disordered" evidence="1">
    <location>
        <begin position="47"/>
        <end position="70"/>
    </location>
</feature>
<dbReference type="AlphaFoldDB" id="A0A6B1IBB7"/>
<dbReference type="EMBL" id="WMEO01000008">
    <property type="protein sequence ID" value="MYL16419.1"/>
    <property type="molecule type" value="Genomic_DNA"/>
</dbReference>
<dbReference type="RefSeq" id="WP_007344660.1">
    <property type="nucleotide sequence ID" value="NZ_WMEO01000008.1"/>
</dbReference>
<accession>A0A6B1IBB7</accession>
<reference evidence="2 3" key="1">
    <citation type="submission" date="2019-11" db="EMBL/GenBank/DDBJ databases">
        <title>Genome sequences of 17 halophilic strains isolated from different environments.</title>
        <authorList>
            <person name="Furrow R.E."/>
        </authorList>
    </citation>
    <scope>NUCLEOTIDE SEQUENCE [LARGE SCALE GENOMIC DNA]</scope>
    <source>
        <strain evidence="2 3">22517_05_Cabo</strain>
    </source>
</reference>
<gene>
    <name evidence="2" type="ORF">GLW36_07115</name>
</gene>
<evidence type="ECO:0000313" key="2">
    <source>
        <dbReference type="EMBL" id="MYL16419.1"/>
    </source>
</evidence>
<dbReference type="Proteomes" id="UP000460194">
    <property type="component" value="Unassembled WGS sequence"/>
</dbReference>
<comment type="caution">
    <text evidence="2">The sequence shown here is derived from an EMBL/GenBank/DDBJ whole genome shotgun (WGS) entry which is preliminary data.</text>
</comment>
<name>A0A6B1IBB7_9EURY</name>
<proteinExistence type="predicted"/>
<organism evidence="2 3">
    <name type="scientific">Halorubrum distributum</name>
    <dbReference type="NCBI Taxonomy" id="29283"/>
    <lineage>
        <taxon>Archaea</taxon>
        <taxon>Methanobacteriati</taxon>
        <taxon>Methanobacteriota</taxon>
        <taxon>Stenosarchaea group</taxon>
        <taxon>Halobacteria</taxon>
        <taxon>Halobacteriales</taxon>
        <taxon>Haloferacaceae</taxon>
        <taxon>Halorubrum</taxon>
        <taxon>Halorubrum distributum group</taxon>
    </lineage>
</organism>
<sequence>MDTIDNEALVDGPAGLEGDWLCSYEYLPGTFENVYVLDRDEKRFINSEKRGEAKDATERPVMNFDPERVY</sequence>
<feature type="compositionally biased region" description="Basic and acidic residues" evidence="1">
    <location>
        <begin position="47"/>
        <end position="58"/>
    </location>
</feature>
<evidence type="ECO:0000256" key="1">
    <source>
        <dbReference type="SAM" id="MobiDB-lite"/>
    </source>
</evidence>
<evidence type="ECO:0000313" key="3">
    <source>
        <dbReference type="Proteomes" id="UP000460194"/>
    </source>
</evidence>